<protein>
    <submittedName>
        <fullName evidence="2">Uncharacterized protein</fullName>
    </submittedName>
</protein>
<keyword evidence="1" id="KW-0472">Membrane</keyword>
<dbReference type="AlphaFoldDB" id="A0A318D6Y0"/>
<evidence type="ECO:0000256" key="1">
    <source>
        <dbReference type="SAM" id="Phobius"/>
    </source>
</evidence>
<keyword evidence="1" id="KW-0812">Transmembrane</keyword>
<dbReference type="EMBL" id="QICH01000003">
    <property type="protein sequence ID" value="PXF62587.1"/>
    <property type="molecule type" value="Genomic_DNA"/>
</dbReference>
<keyword evidence="1" id="KW-1133">Transmembrane helix</keyword>
<gene>
    <name evidence="2" type="ORF">DL796_09640</name>
</gene>
<evidence type="ECO:0000313" key="3">
    <source>
        <dbReference type="Proteomes" id="UP000247689"/>
    </source>
</evidence>
<name>A0A318D6Y0_9GAMM</name>
<accession>A0A318D6Y0</accession>
<sequence>MLLIPLIIIPPDFTTSVLWLIGGFLALVSAIKILISLVQKYLYRKSLGKRFIRQILTIGIFLIAILSLNVSISNARSEAHSEAKEIFAQYNGSYPSTLKSWETSIVGKVGSKKYVGWPAKFYLRYQSIDNGSDFTLSLHINIDSTYVFYPKNGVVSEVHHCC</sequence>
<feature type="transmembrane region" description="Helical" evidence="1">
    <location>
        <begin position="16"/>
        <end position="39"/>
    </location>
</feature>
<organism evidence="2 3">
    <name type="scientific">Kangiella spongicola</name>
    <dbReference type="NCBI Taxonomy" id="796379"/>
    <lineage>
        <taxon>Bacteria</taxon>
        <taxon>Pseudomonadati</taxon>
        <taxon>Pseudomonadota</taxon>
        <taxon>Gammaproteobacteria</taxon>
        <taxon>Kangiellales</taxon>
        <taxon>Kangiellaceae</taxon>
        <taxon>Kangiella</taxon>
    </lineage>
</organism>
<keyword evidence="3" id="KW-1185">Reference proteome</keyword>
<dbReference type="Proteomes" id="UP000247689">
    <property type="component" value="Unassembled WGS sequence"/>
</dbReference>
<proteinExistence type="predicted"/>
<comment type="caution">
    <text evidence="2">The sequence shown here is derived from an EMBL/GenBank/DDBJ whole genome shotgun (WGS) entry which is preliminary data.</text>
</comment>
<feature type="transmembrane region" description="Helical" evidence="1">
    <location>
        <begin position="51"/>
        <end position="72"/>
    </location>
</feature>
<reference evidence="2 3" key="1">
    <citation type="submission" date="2018-05" db="EMBL/GenBank/DDBJ databases">
        <title>Kangiella spongicola genome sequence.</title>
        <authorList>
            <person name="Maclea K.S."/>
            <person name="Goen A.E."/>
            <person name="Kelley C."/>
            <person name="Underriner A."/>
            <person name="Silverwood T."/>
            <person name="Trachtenberg A.M."/>
        </authorList>
    </citation>
    <scope>NUCLEOTIDE SEQUENCE [LARGE SCALE GENOMIC DNA]</scope>
    <source>
        <strain evidence="2 3">ATCC BAA-2076</strain>
    </source>
</reference>
<evidence type="ECO:0000313" key="2">
    <source>
        <dbReference type="EMBL" id="PXF62587.1"/>
    </source>
</evidence>